<protein>
    <submittedName>
        <fullName evidence="1 2">Uncharacterized protein</fullName>
    </submittedName>
</protein>
<keyword evidence="3" id="KW-1185">Reference proteome</keyword>
<dbReference type="AlphaFoldDB" id="G7JGL4"/>
<evidence type="ECO:0000313" key="3">
    <source>
        <dbReference type="Proteomes" id="UP000002051"/>
    </source>
</evidence>
<reference evidence="1 3" key="1">
    <citation type="journal article" date="2011" name="Nature">
        <title>The Medicago genome provides insight into the evolution of rhizobial symbioses.</title>
        <authorList>
            <person name="Young N.D."/>
            <person name="Debelle F."/>
            <person name="Oldroyd G.E."/>
            <person name="Geurts R."/>
            <person name="Cannon S.B."/>
            <person name="Udvardi M.K."/>
            <person name="Benedito V.A."/>
            <person name="Mayer K.F."/>
            <person name="Gouzy J."/>
            <person name="Schoof H."/>
            <person name="Van de Peer Y."/>
            <person name="Proost S."/>
            <person name="Cook D.R."/>
            <person name="Meyers B.C."/>
            <person name="Spannagl M."/>
            <person name="Cheung F."/>
            <person name="De Mita S."/>
            <person name="Krishnakumar V."/>
            <person name="Gundlach H."/>
            <person name="Zhou S."/>
            <person name="Mudge J."/>
            <person name="Bharti A.K."/>
            <person name="Murray J.D."/>
            <person name="Naoumkina M.A."/>
            <person name="Rosen B."/>
            <person name="Silverstein K.A."/>
            <person name="Tang H."/>
            <person name="Rombauts S."/>
            <person name="Zhao P.X."/>
            <person name="Zhou P."/>
            <person name="Barbe V."/>
            <person name="Bardou P."/>
            <person name="Bechner M."/>
            <person name="Bellec A."/>
            <person name="Berger A."/>
            <person name="Berges H."/>
            <person name="Bidwell S."/>
            <person name="Bisseling T."/>
            <person name="Choisne N."/>
            <person name="Couloux A."/>
            <person name="Denny R."/>
            <person name="Deshpande S."/>
            <person name="Dai X."/>
            <person name="Doyle J.J."/>
            <person name="Dudez A.M."/>
            <person name="Farmer A.D."/>
            <person name="Fouteau S."/>
            <person name="Franken C."/>
            <person name="Gibelin C."/>
            <person name="Gish J."/>
            <person name="Goldstein S."/>
            <person name="Gonzalez A.J."/>
            <person name="Green P.J."/>
            <person name="Hallab A."/>
            <person name="Hartog M."/>
            <person name="Hua A."/>
            <person name="Humphray S.J."/>
            <person name="Jeong D.H."/>
            <person name="Jing Y."/>
            <person name="Jocker A."/>
            <person name="Kenton S.M."/>
            <person name="Kim D.J."/>
            <person name="Klee K."/>
            <person name="Lai H."/>
            <person name="Lang C."/>
            <person name="Lin S."/>
            <person name="Macmil S.L."/>
            <person name="Magdelenat G."/>
            <person name="Matthews L."/>
            <person name="McCorrison J."/>
            <person name="Monaghan E.L."/>
            <person name="Mun J.H."/>
            <person name="Najar F.Z."/>
            <person name="Nicholson C."/>
            <person name="Noirot C."/>
            <person name="O'Bleness M."/>
            <person name="Paule C.R."/>
            <person name="Poulain J."/>
            <person name="Prion F."/>
            <person name="Qin B."/>
            <person name="Qu C."/>
            <person name="Retzel E.F."/>
            <person name="Riddle C."/>
            <person name="Sallet E."/>
            <person name="Samain S."/>
            <person name="Samson N."/>
            <person name="Sanders I."/>
            <person name="Saurat O."/>
            <person name="Scarpelli C."/>
            <person name="Schiex T."/>
            <person name="Segurens B."/>
            <person name="Severin A.J."/>
            <person name="Sherrier D.J."/>
            <person name="Shi R."/>
            <person name="Sims S."/>
            <person name="Singer S.R."/>
            <person name="Sinharoy S."/>
            <person name="Sterck L."/>
            <person name="Viollet A."/>
            <person name="Wang B.B."/>
            <person name="Wang K."/>
            <person name="Wang M."/>
            <person name="Wang X."/>
            <person name="Warfsmann J."/>
            <person name="Weissenbach J."/>
            <person name="White D.D."/>
            <person name="White J.D."/>
            <person name="Wiley G.B."/>
            <person name="Wincker P."/>
            <person name="Xing Y."/>
            <person name="Yang L."/>
            <person name="Yao Z."/>
            <person name="Ying F."/>
            <person name="Zhai J."/>
            <person name="Zhou L."/>
            <person name="Zuber A."/>
            <person name="Denarie J."/>
            <person name="Dixon R.A."/>
            <person name="May G.D."/>
            <person name="Schwartz D.C."/>
            <person name="Rogers J."/>
            <person name="Quetier F."/>
            <person name="Town C.D."/>
            <person name="Roe B.A."/>
        </authorList>
    </citation>
    <scope>NUCLEOTIDE SEQUENCE [LARGE SCALE GENOMIC DNA]</scope>
    <source>
        <strain evidence="1">A17</strain>
        <strain evidence="2 3">cv. Jemalong A17</strain>
    </source>
</reference>
<evidence type="ECO:0000313" key="2">
    <source>
        <dbReference type="EnsemblPlants" id="AES91674"/>
    </source>
</evidence>
<reference evidence="2" key="3">
    <citation type="submission" date="2015-04" db="UniProtKB">
        <authorList>
            <consortium name="EnsemblPlants"/>
        </authorList>
    </citation>
    <scope>IDENTIFICATION</scope>
    <source>
        <strain evidence="2">cv. Jemalong A17</strain>
    </source>
</reference>
<dbReference type="EnsemblPlants" id="AES91674">
    <property type="protein sequence ID" value="AES91674"/>
    <property type="gene ID" value="MTR_4g116110"/>
</dbReference>
<sequence>MKALWKLFKSLGKRSLKGKVLELVYPSGSSMCPSSNEVKFKGRVKNDRDKVSKEYDCIMILHTGSMLTKHILILVDSHRCCVQNHLNPLRNNHPNLLESNPLRSRNFRGY</sequence>
<accession>G7JGL4</accession>
<name>G7JGL4_MEDTR</name>
<organism evidence="1 3">
    <name type="scientific">Medicago truncatula</name>
    <name type="common">Barrel medic</name>
    <name type="synonym">Medicago tribuloides</name>
    <dbReference type="NCBI Taxonomy" id="3880"/>
    <lineage>
        <taxon>Eukaryota</taxon>
        <taxon>Viridiplantae</taxon>
        <taxon>Streptophyta</taxon>
        <taxon>Embryophyta</taxon>
        <taxon>Tracheophyta</taxon>
        <taxon>Spermatophyta</taxon>
        <taxon>Magnoliopsida</taxon>
        <taxon>eudicotyledons</taxon>
        <taxon>Gunneridae</taxon>
        <taxon>Pentapetalae</taxon>
        <taxon>rosids</taxon>
        <taxon>fabids</taxon>
        <taxon>Fabales</taxon>
        <taxon>Fabaceae</taxon>
        <taxon>Papilionoideae</taxon>
        <taxon>50 kb inversion clade</taxon>
        <taxon>NPAAA clade</taxon>
        <taxon>Hologalegina</taxon>
        <taxon>IRL clade</taxon>
        <taxon>Trifolieae</taxon>
        <taxon>Medicago</taxon>
    </lineage>
</organism>
<dbReference type="HOGENOM" id="CLU_2174745_0_0_1"/>
<proteinExistence type="predicted"/>
<evidence type="ECO:0000313" key="1">
    <source>
        <dbReference type="EMBL" id="AES91674.1"/>
    </source>
</evidence>
<reference evidence="1 3" key="2">
    <citation type="journal article" date="2014" name="BMC Genomics">
        <title>An improved genome release (version Mt4.0) for the model legume Medicago truncatula.</title>
        <authorList>
            <person name="Tang H."/>
            <person name="Krishnakumar V."/>
            <person name="Bidwell S."/>
            <person name="Rosen B."/>
            <person name="Chan A."/>
            <person name="Zhou S."/>
            <person name="Gentzbittel L."/>
            <person name="Childs K.L."/>
            <person name="Yandell M."/>
            <person name="Gundlach H."/>
            <person name="Mayer K.F."/>
            <person name="Schwartz D.C."/>
            <person name="Town C.D."/>
        </authorList>
    </citation>
    <scope>GENOME REANNOTATION</scope>
    <source>
        <strain evidence="2 3">cv. Jemalong A17</strain>
    </source>
</reference>
<dbReference type="EMBL" id="CM001220">
    <property type="protein sequence ID" value="AES91674.1"/>
    <property type="molecule type" value="Genomic_DNA"/>
</dbReference>
<dbReference type="Proteomes" id="UP000002051">
    <property type="component" value="Chromosome 4"/>
</dbReference>
<gene>
    <name evidence="1" type="ordered locus">MTR_4g116110</name>
</gene>
<dbReference type="PaxDb" id="3880-AES91674"/>